<gene>
    <name evidence="1" type="ORF">SPSYN_01699</name>
</gene>
<evidence type="ECO:0008006" key="3">
    <source>
        <dbReference type="Google" id="ProtNLM"/>
    </source>
</evidence>
<dbReference type="EMBL" id="LSRS01000003">
    <property type="protein sequence ID" value="KAF1085556.1"/>
    <property type="molecule type" value="Genomic_DNA"/>
</dbReference>
<evidence type="ECO:0000313" key="1">
    <source>
        <dbReference type="EMBL" id="KAF1085556.1"/>
    </source>
</evidence>
<organism evidence="1 2">
    <name type="scientific">Sporotomaculum syntrophicum</name>
    <dbReference type="NCBI Taxonomy" id="182264"/>
    <lineage>
        <taxon>Bacteria</taxon>
        <taxon>Bacillati</taxon>
        <taxon>Bacillota</taxon>
        <taxon>Clostridia</taxon>
        <taxon>Eubacteriales</taxon>
        <taxon>Desulfallaceae</taxon>
        <taxon>Sporotomaculum</taxon>
    </lineage>
</organism>
<proteinExistence type="predicted"/>
<dbReference type="Proteomes" id="UP000798488">
    <property type="component" value="Unassembled WGS sequence"/>
</dbReference>
<evidence type="ECO:0000313" key="2">
    <source>
        <dbReference type="Proteomes" id="UP000798488"/>
    </source>
</evidence>
<dbReference type="Gene3D" id="3.40.50.410">
    <property type="entry name" value="von Willebrand factor, type A domain"/>
    <property type="match status" value="1"/>
</dbReference>
<dbReference type="AlphaFoldDB" id="A0A9D3AYK9"/>
<dbReference type="InterPro" id="IPR036465">
    <property type="entry name" value="vWFA_dom_sf"/>
</dbReference>
<protein>
    <recommendedName>
        <fullName evidence="3">VWFA domain-containing protein</fullName>
    </recommendedName>
</protein>
<accession>A0A9D3AYK9</accession>
<dbReference type="SUPFAM" id="SSF53300">
    <property type="entry name" value="vWA-like"/>
    <property type="match status" value="1"/>
</dbReference>
<comment type="caution">
    <text evidence="1">The sequence shown here is derived from an EMBL/GenBank/DDBJ whole genome shotgun (WGS) entry which is preliminary data.</text>
</comment>
<dbReference type="RefSeq" id="WP_161822006.1">
    <property type="nucleotide sequence ID" value="NZ_LSRS01000003.1"/>
</dbReference>
<dbReference type="OrthoDB" id="9790144at2"/>
<keyword evidence="2" id="KW-1185">Reference proteome</keyword>
<reference evidence="1" key="1">
    <citation type="submission" date="2016-02" db="EMBL/GenBank/DDBJ databases">
        <title>Draft Genome Sequence of Sporotomaculum syntrophicum Strain FB, a Syntrophic Benzoate Degrader.</title>
        <authorList>
            <person name="Nobu M.K."/>
            <person name="Narihiro T."/>
            <person name="Qiu Y.-L."/>
            <person name="Ohashi A."/>
            <person name="Liu W.-T."/>
            <person name="Yuji S."/>
        </authorList>
    </citation>
    <scope>NUCLEOTIDE SEQUENCE</scope>
    <source>
        <strain evidence="1">FB</strain>
    </source>
</reference>
<sequence>MKKGLTELVFILDRSGSMSGLESDTIGGYNALLEKQKREAGEAVITTVLFDDRYELLHDRINIRGIAPITDREYYVRGTTALLDAVGKTINKLVNVQKHTAEEERAEQVMFVITTDGLENASREYSYAQVRHMIEQQKSKYGWEFIFLGANIDAAETAERFGIAQDRAANYHADSEGTRLNYEVLNEAVSNLRASRFISENWKARIDEDYKKRGGRR</sequence>
<name>A0A9D3AYK9_9FIRM</name>